<evidence type="ECO:0000259" key="2">
    <source>
        <dbReference type="Pfam" id="PF04984"/>
    </source>
</evidence>
<feature type="domain" description="Phage tail sheath protein-like beta-sandwich" evidence="3">
    <location>
        <begin position="96"/>
        <end position="184"/>
    </location>
</feature>
<name>J5UB43_9FIRM</name>
<dbReference type="InterPro" id="IPR035089">
    <property type="entry name" value="Phage_sheath_subtilisin"/>
</dbReference>
<accession>J5UB43</accession>
<protein>
    <submittedName>
        <fullName evidence="6">Phage tail sheath protein</fullName>
    </submittedName>
</protein>
<dbReference type="Pfam" id="PF17481">
    <property type="entry name" value="Phage_sheath_domII"/>
    <property type="match status" value="1"/>
</dbReference>
<proteinExistence type="inferred from homology"/>
<dbReference type="Gene3D" id="3.30.1490.360">
    <property type="match status" value="1"/>
</dbReference>
<keyword evidence="7" id="KW-1185">Reference proteome</keyword>
<feature type="domain" description="Tail sheath protein C-terminal" evidence="4">
    <location>
        <begin position="340"/>
        <end position="438"/>
    </location>
</feature>
<dbReference type="AlphaFoldDB" id="J5UB43"/>
<evidence type="ECO:0000259" key="5">
    <source>
        <dbReference type="Pfam" id="PF22671"/>
    </source>
</evidence>
<dbReference type="Pfam" id="PF22671">
    <property type="entry name" value="Gp18_domIII_N"/>
    <property type="match status" value="1"/>
</dbReference>
<feature type="domain" description="Tail sheath protein Gp18-like" evidence="5">
    <location>
        <begin position="33"/>
        <end position="94"/>
    </location>
</feature>
<gene>
    <name evidence="6" type="ORF">HMPREF1143_1975</name>
</gene>
<dbReference type="Gene3D" id="3.40.50.11790">
    <property type="match status" value="1"/>
</dbReference>
<dbReference type="InterPro" id="IPR020287">
    <property type="entry name" value="Tail_sheath_C"/>
</dbReference>
<reference evidence="6 7" key="1">
    <citation type="submission" date="2012-07" db="EMBL/GenBank/DDBJ databases">
        <authorList>
            <person name="Durkin A.S."/>
            <person name="McCorrison J."/>
            <person name="Torralba M."/>
            <person name="Gillis M."/>
            <person name="Methe B."/>
            <person name="Sutton G."/>
            <person name="Nelson K.E."/>
        </authorList>
    </citation>
    <scope>NUCLEOTIDE SEQUENCE [LARGE SCALE GENOMIC DNA]</scope>
    <source>
        <strain evidence="6 7">OBRC8</strain>
    </source>
</reference>
<comment type="similarity">
    <text evidence="1">Belongs to the myoviridae tail sheath protein family.</text>
</comment>
<evidence type="ECO:0000256" key="1">
    <source>
        <dbReference type="ARBA" id="ARBA00008005"/>
    </source>
</evidence>
<evidence type="ECO:0000259" key="4">
    <source>
        <dbReference type="Pfam" id="PF17482"/>
    </source>
</evidence>
<evidence type="ECO:0000313" key="7">
    <source>
        <dbReference type="Proteomes" id="UP000005244"/>
    </source>
</evidence>
<dbReference type="Pfam" id="PF04984">
    <property type="entry name" value="Phage_sheath_1"/>
    <property type="match status" value="1"/>
</dbReference>
<feature type="domain" description="Tail sheath protein subtilisin-like" evidence="2">
    <location>
        <begin position="185"/>
        <end position="333"/>
    </location>
</feature>
<dbReference type="Proteomes" id="UP000005244">
    <property type="component" value="Unassembled WGS sequence"/>
</dbReference>
<dbReference type="Gene3D" id="2.60.40.4290">
    <property type="match status" value="1"/>
</dbReference>
<comment type="caution">
    <text evidence="6">The sequence shown here is derived from an EMBL/GenBank/DDBJ whole genome shotgun (WGS) entry which is preliminary data.</text>
</comment>
<dbReference type="Gene3D" id="3.30.360.90">
    <property type="match status" value="1"/>
</dbReference>
<dbReference type="Pfam" id="PF17482">
    <property type="entry name" value="Phage_sheath_1C"/>
    <property type="match status" value="1"/>
</dbReference>
<dbReference type="RefSeq" id="WP_009531405.1">
    <property type="nucleotide sequence ID" value="NZ_ALNK01000028.1"/>
</dbReference>
<dbReference type="InterPro" id="IPR035326">
    <property type="entry name" value="Beta_sandwich_Seath"/>
</dbReference>
<evidence type="ECO:0000313" key="6">
    <source>
        <dbReference type="EMBL" id="EJU21164.1"/>
    </source>
</evidence>
<evidence type="ECO:0000259" key="3">
    <source>
        <dbReference type="Pfam" id="PF17481"/>
    </source>
</evidence>
<organism evidence="6 7">
    <name type="scientific">Peptoanaerobacter stomatis</name>
    <dbReference type="NCBI Taxonomy" id="796937"/>
    <lineage>
        <taxon>Bacteria</taxon>
        <taxon>Bacillati</taxon>
        <taxon>Bacillota</taxon>
        <taxon>Clostridia</taxon>
        <taxon>Peptostreptococcales</taxon>
        <taxon>Filifactoraceae</taxon>
        <taxon>Peptoanaerobacter</taxon>
    </lineage>
</organism>
<dbReference type="InterPro" id="IPR054564">
    <property type="entry name" value="Gp18_domIII_N"/>
</dbReference>
<dbReference type="EMBL" id="ALNK01000028">
    <property type="protein sequence ID" value="EJU21164.1"/>
    <property type="molecule type" value="Genomic_DNA"/>
</dbReference>
<sequence length="441" mass="49237">MAGGKFLTYNKALPGAYINFKSVPAPASIVGSRGIATMPLPLSWGEQGKVITLLSTDLEDGKSLAKVGVTAFDDEAKLLRECLKHCYKLYVYRIDTGGAKAKKVEGSLTVTAKCPGIFGNEIKIVTEKNKDNVNIDVNTYFKTKLVDKQTVATINQIKENAYVEFAGSGAVPIHAGIILEGGTDGTVKTNNYTDYLSAMREYQFNTMGIPSEDNKLPPIIKSYVQNERDNAGKKIQAVVYNYNSANFEGIISVKQGYKTKLEEIKPHEFVATVTGMTAGAEINQSNCYKIIEGATEIVNFLAEDDLIQEIKNGWLLLTKRVDGVIVVLDDINTFTDYSSEKDDDFGNNRVIRVFDEIGNTTRLIWEKYFIGKENNDKQGRDVFKLQLLKNFYELQNIRAIQNFSADDVIISMGQKKDEVKVDVYIQPTDSMKKLYMTVFER</sequence>
<dbReference type="Gene3D" id="3.30.1370.220">
    <property type="match status" value="1"/>
</dbReference>